<dbReference type="GO" id="GO:0016042">
    <property type="term" value="P:lipid catabolic process"/>
    <property type="evidence" value="ECO:0007669"/>
    <property type="project" value="UniProtKB-KW"/>
</dbReference>
<feature type="region of interest" description="Disordered" evidence="5">
    <location>
        <begin position="1"/>
        <end position="52"/>
    </location>
</feature>
<dbReference type="CDD" id="cd00275">
    <property type="entry name" value="C2_PLC_like"/>
    <property type="match status" value="1"/>
</dbReference>
<dbReference type="SUPFAM" id="SSF48403">
    <property type="entry name" value="Ankyrin repeat"/>
    <property type="match status" value="1"/>
</dbReference>
<keyword evidence="1" id="KW-0807">Transducer</keyword>
<feature type="compositionally biased region" description="Polar residues" evidence="5">
    <location>
        <begin position="34"/>
        <end position="52"/>
    </location>
</feature>
<feature type="compositionally biased region" description="Polar residues" evidence="5">
    <location>
        <begin position="906"/>
        <end position="931"/>
    </location>
</feature>
<dbReference type="PROSITE" id="PS50007">
    <property type="entry name" value="PIPLC_X_DOMAIN"/>
    <property type="match status" value="1"/>
</dbReference>
<dbReference type="InterPro" id="IPR035892">
    <property type="entry name" value="C2_domain_sf"/>
</dbReference>
<dbReference type="InterPro" id="IPR001895">
    <property type="entry name" value="RASGEF_cat_dom"/>
</dbReference>
<dbReference type="Proteomes" id="UP000663882">
    <property type="component" value="Unassembled WGS sequence"/>
</dbReference>
<feature type="compositionally biased region" description="Low complexity" evidence="5">
    <location>
        <begin position="1572"/>
        <end position="1593"/>
    </location>
</feature>
<feature type="region of interest" description="Disordered" evidence="5">
    <location>
        <begin position="327"/>
        <end position="355"/>
    </location>
</feature>
<evidence type="ECO:0000313" key="11">
    <source>
        <dbReference type="Proteomes" id="UP000663882"/>
    </source>
</evidence>
<evidence type="ECO:0000259" key="8">
    <source>
        <dbReference type="PROSITE" id="PS50009"/>
    </source>
</evidence>
<dbReference type="EC" id="3.1.4.11" evidence="4"/>
<feature type="domain" description="C2" evidence="6">
    <location>
        <begin position="3664"/>
        <end position="3788"/>
    </location>
</feature>
<feature type="compositionally biased region" description="Low complexity" evidence="5">
    <location>
        <begin position="1312"/>
        <end position="1321"/>
    </location>
</feature>
<dbReference type="PRINTS" id="PR00390">
    <property type="entry name" value="PHPHLIPASEC"/>
</dbReference>
<dbReference type="InterPro" id="IPR019748">
    <property type="entry name" value="FERM_central"/>
</dbReference>
<feature type="domain" description="PI-PLC Y-box" evidence="7">
    <location>
        <begin position="3502"/>
        <end position="3655"/>
    </location>
</feature>
<dbReference type="PROSITE" id="PS50004">
    <property type="entry name" value="C2"/>
    <property type="match status" value="1"/>
</dbReference>
<dbReference type="GO" id="GO:0048015">
    <property type="term" value="P:phosphatidylinositol-mediated signaling"/>
    <property type="evidence" value="ECO:0007669"/>
    <property type="project" value="TreeGrafter"/>
</dbReference>
<dbReference type="InterPro" id="IPR029071">
    <property type="entry name" value="Ubiquitin-like_domsf"/>
</dbReference>
<feature type="compositionally biased region" description="Low complexity" evidence="5">
    <location>
        <begin position="4114"/>
        <end position="4132"/>
    </location>
</feature>
<dbReference type="InterPro" id="IPR002110">
    <property type="entry name" value="Ankyrin_rpt"/>
</dbReference>
<dbReference type="SUPFAM" id="SSF54236">
    <property type="entry name" value="Ubiquitin-like"/>
    <property type="match status" value="1"/>
</dbReference>
<keyword evidence="2" id="KW-0040">ANK repeat</keyword>
<evidence type="ECO:0000259" key="6">
    <source>
        <dbReference type="PROSITE" id="PS50004"/>
    </source>
</evidence>
<feature type="domain" description="Ras-GEF" evidence="8">
    <location>
        <begin position="2312"/>
        <end position="2573"/>
    </location>
</feature>
<dbReference type="SMART" id="SM00314">
    <property type="entry name" value="RA"/>
    <property type="match status" value="2"/>
</dbReference>
<dbReference type="EMBL" id="CAJNOO010000002">
    <property type="protein sequence ID" value="CAF0730933.1"/>
    <property type="molecule type" value="Genomic_DNA"/>
</dbReference>
<dbReference type="SMART" id="SM00248">
    <property type="entry name" value="ANK"/>
    <property type="match status" value="3"/>
</dbReference>
<proteinExistence type="predicted"/>
<dbReference type="GO" id="GO:0005085">
    <property type="term" value="F:guanyl-nucleotide exchange factor activity"/>
    <property type="evidence" value="ECO:0007669"/>
    <property type="project" value="UniProtKB-KW"/>
</dbReference>
<dbReference type="Gene3D" id="1.10.238.10">
    <property type="entry name" value="EF-hand"/>
    <property type="match status" value="1"/>
</dbReference>
<dbReference type="Pfam" id="PF00788">
    <property type="entry name" value="RA"/>
    <property type="match status" value="1"/>
</dbReference>
<feature type="compositionally biased region" description="Low complexity" evidence="5">
    <location>
        <begin position="80"/>
        <end position="92"/>
    </location>
</feature>
<dbReference type="Gene3D" id="1.10.840.10">
    <property type="entry name" value="Ras guanine-nucleotide exchange factors catalytic domain"/>
    <property type="match status" value="1"/>
</dbReference>
<dbReference type="InterPro" id="IPR000008">
    <property type="entry name" value="C2_dom"/>
</dbReference>
<feature type="compositionally biased region" description="Polar residues" evidence="5">
    <location>
        <begin position="327"/>
        <end position="350"/>
    </location>
</feature>
<feature type="region of interest" description="Disordered" evidence="5">
    <location>
        <begin position="4098"/>
        <end position="4151"/>
    </location>
</feature>
<evidence type="ECO:0000313" key="10">
    <source>
        <dbReference type="EMBL" id="CAF0730933.1"/>
    </source>
</evidence>
<dbReference type="Pfam" id="PF09279">
    <property type="entry name" value="EF-hand_like"/>
    <property type="match status" value="1"/>
</dbReference>
<dbReference type="GO" id="GO:0007186">
    <property type="term" value="P:G protein-coupled receptor signaling pathway"/>
    <property type="evidence" value="ECO:0007669"/>
    <property type="project" value="TreeGrafter"/>
</dbReference>
<dbReference type="SMART" id="SM00147">
    <property type="entry name" value="RasGEF"/>
    <property type="match status" value="1"/>
</dbReference>
<dbReference type="SMART" id="SM00148">
    <property type="entry name" value="PLCXc"/>
    <property type="match status" value="1"/>
</dbReference>
<dbReference type="InterPro" id="IPR036964">
    <property type="entry name" value="RASGEF_cat_dom_sf"/>
</dbReference>
<feature type="compositionally biased region" description="Basic and acidic residues" evidence="5">
    <location>
        <begin position="4098"/>
        <end position="4110"/>
    </location>
</feature>
<feature type="region of interest" description="Disordered" evidence="5">
    <location>
        <begin position="1291"/>
        <end position="1325"/>
    </location>
</feature>
<organism evidence="10 11">
    <name type="scientific">Rotaria sordida</name>
    <dbReference type="NCBI Taxonomy" id="392033"/>
    <lineage>
        <taxon>Eukaryota</taxon>
        <taxon>Metazoa</taxon>
        <taxon>Spiralia</taxon>
        <taxon>Gnathifera</taxon>
        <taxon>Rotifera</taxon>
        <taxon>Eurotatoria</taxon>
        <taxon>Bdelloidea</taxon>
        <taxon>Philodinida</taxon>
        <taxon>Philodinidae</taxon>
        <taxon>Rotaria</taxon>
    </lineage>
</organism>
<dbReference type="GO" id="GO:0007265">
    <property type="term" value="P:Ras protein signal transduction"/>
    <property type="evidence" value="ECO:0007669"/>
    <property type="project" value="TreeGrafter"/>
</dbReference>
<dbReference type="SUPFAM" id="SSF47473">
    <property type="entry name" value="EF-hand"/>
    <property type="match status" value="1"/>
</dbReference>
<evidence type="ECO:0000259" key="9">
    <source>
        <dbReference type="PROSITE" id="PS50200"/>
    </source>
</evidence>
<dbReference type="InterPro" id="IPR001192">
    <property type="entry name" value="PI-PLC_fam"/>
</dbReference>
<feature type="region of interest" description="Disordered" evidence="5">
    <location>
        <begin position="2974"/>
        <end position="3004"/>
    </location>
</feature>
<gene>
    <name evidence="10" type="ORF">RFH988_LOCUS94</name>
</gene>
<feature type="compositionally biased region" description="Polar residues" evidence="5">
    <location>
        <begin position="1532"/>
        <end position="1546"/>
    </location>
</feature>
<feature type="region of interest" description="Disordered" evidence="5">
    <location>
        <begin position="2576"/>
        <end position="2595"/>
    </location>
</feature>
<dbReference type="PANTHER" id="PTHR10336:SF6">
    <property type="entry name" value="1-PHOSPHATIDYLINOSITOL 4,5-BISPHOSPHATE PHOSPHODIESTERASE EPSILON-1"/>
    <property type="match status" value="1"/>
</dbReference>
<dbReference type="InterPro" id="IPR001711">
    <property type="entry name" value="PLipase_C_Pinositol-sp_Y"/>
</dbReference>
<dbReference type="PROSITE" id="PS50008">
    <property type="entry name" value="PIPLC_Y_DOMAIN"/>
    <property type="match status" value="1"/>
</dbReference>
<feature type="compositionally biased region" description="Low complexity" evidence="5">
    <location>
        <begin position="886"/>
        <end position="905"/>
    </location>
</feature>
<keyword evidence="4" id="KW-0378">Hydrolase</keyword>
<feature type="region of interest" description="Disordered" evidence="5">
    <location>
        <begin position="886"/>
        <end position="931"/>
    </location>
</feature>
<dbReference type="Pfam" id="PF12796">
    <property type="entry name" value="Ank_2"/>
    <property type="match status" value="1"/>
</dbReference>
<evidence type="ECO:0000256" key="3">
    <source>
        <dbReference type="PROSITE-ProRule" id="PRU00168"/>
    </source>
</evidence>
<dbReference type="PROSITE" id="PS50009">
    <property type="entry name" value="RASGEF_CAT"/>
    <property type="match status" value="1"/>
</dbReference>
<dbReference type="SMART" id="SM00239">
    <property type="entry name" value="C2"/>
    <property type="match status" value="1"/>
</dbReference>
<dbReference type="Pfam" id="PF00617">
    <property type="entry name" value="RasGEF"/>
    <property type="match status" value="1"/>
</dbReference>
<dbReference type="GO" id="GO:0004435">
    <property type="term" value="F:phosphatidylinositol-4,5-bisphosphate phospholipase C activity"/>
    <property type="evidence" value="ECO:0007669"/>
    <property type="project" value="UniProtKB-EC"/>
</dbReference>
<dbReference type="InterPro" id="IPR011992">
    <property type="entry name" value="EF-hand-dom_pair"/>
</dbReference>
<feature type="repeat" description="ANK" evidence="2">
    <location>
        <begin position="381"/>
        <end position="409"/>
    </location>
</feature>
<dbReference type="Gene3D" id="3.10.20.90">
    <property type="entry name" value="Phosphatidylinositol 3-kinase Catalytic Subunit, Chain A, domain 1"/>
    <property type="match status" value="1"/>
</dbReference>
<feature type="compositionally biased region" description="Polar residues" evidence="5">
    <location>
        <begin position="1"/>
        <end position="10"/>
    </location>
</feature>
<comment type="caution">
    <text evidence="10">The sequence shown here is derived from an EMBL/GenBank/DDBJ whole genome shotgun (WGS) entry which is preliminary data.</text>
</comment>
<evidence type="ECO:0000256" key="4">
    <source>
        <dbReference type="RuleBase" id="RU361133"/>
    </source>
</evidence>
<evidence type="ECO:0000256" key="5">
    <source>
        <dbReference type="SAM" id="MobiDB-lite"/>
    </source>
</evidence>
<protein>
    <recommendedName>
        <fullName evidence="4">Phosphoinositide phospholipase C</fullName>
        <ecNumber evidence="4">3.1.4.11</ecNumber>
    </recommendedName>
</protein>
<sequence>MATMKMSQMLSVPLSRVRSPKLKRQTPIDDEIDGQQNNPPTKSIASDYESNSSRSLSPYWRIVMDPESSSSYLDVPETTNNSRRSSNNSVVRFTPHDASDLCSILDMTYESENLEKAIISNDKYTVRRIIDIHQNKFNFVKDRASLVQTQTGFPVHPLPPAQPPIHPTASFGSPSITSNTDILEAVSKQALVSNDIDELPTISTPEQTNSMFDAPSSVLTYTTGPLSAALINYHHQTYPNIHLTSNSSSINIGSPINERLENEYDSMFTAPTSLNKELTHSTSDSPNDAPPIFRNVLHVAIMYDARDVMRICLKYGIDPNAPGIHPNTINISSNSQTPTSNSYSHSSTRLSPDLPRASPCRNGTLDYNTYYTNERLFTLPPLFLAAQRNNHYACTLLLKYGANVNARDDQYCSPLHLAARLQHDVCDILISHHACITISNKYGDTPLSLWPAVKQLQIAFVEREFNKLCRKHSSVSKRYRFLSRDNNNDHYQTISSVNNYNNTNNNNGLVPANGLKNLKRVFRYSGSDSYDSKSFKKSLSSQSSIGKSKRLAGSGLHTHGQGISPGRSVSRQVSEERDDIDVPHFGRSLNIKRKTGTSSLAVNILHAHKSTRQQQHSAAAAAHASAETHALNDRLFKRFSELSRLATNSECIDQLMDLLRMQNSMDEILTLISQATSPQVHARIAELLHTLLNTCYQEFLRNQDKRDHVEKFQVHTKKLLDISLELLSSDMANMQYLALITINRLYDVYVYHNLINPGRYNACYIPPARRQLTLNSMININSSTSNTNTYDDTKYGNDRLPKTSALSSILRKISRETDEKRAVAAAATGGGSNIYSNSKVSSNTTQQTSGPGPGGGGSSSGNTGILTREASKRWIPLYSNNDNIAPTSSSSPVSLPSSSANVSTVQGQKTSSIDSTANPQISSTNLPKSHLLNSENLTTTNHSSTISNDNLNTVYTYEPFSLLYQIEPIHLLRLMRTRLDAHRKEFNNRPKCVPSTRSPLCTHHCVVILAARILTILCQDHTFQMRFINTKENLIIIIDMLNINNDPHLICLILQTLGVVALNPDSHEILTQADIPDTVLHLILPADEMFYTNQTTKFARYVKHLGARILIYMGLLTKVSNKVNLFDILDVEPEPLDCDKPQSFENNFVHHMAIGETVVGTLWTSFAGICIEKLLDELLKNGINPKKSTSKECQDSSQVPTSPTSSSPITAMINSSDSLLYNLSYLSSVIHPVIILRLLEHRLFTPLFKKKSVPNNPISLSTTQQINENKNSLSSITPNIGASAIASIPTLPKPESLKRQRNSLTKDNLPSTTTTTTTTTTNDRSSLLNKFTQSTYDKNRKLTKNTTQNTSITGIVPTNSQILTNNNLPTTSALSSGGTNTNDLSLLLTSAISSSSSTAPTANTSNQQTTARKWFWRYTDKNTQSSMTNDRNPLLKAIVETDLLTTKNTIQSTTINSATNVAGVGEIKLFEKELLNLPTFQLSDSQNPLLPSPTCLNYDFSTQFDQTNLITNINHQYSSSNTKGQQTKNLYKSKTNDNYSTSSLTENGGGGGASNLMATLNIPSVAVRTPSDDSNQSSSYNSSPSRHLSSSDNRQQRSLSNTRMSVRGTVKNFFRSSKTVDNMSHTSTNVNNHSSICKQNLLKLKSSLPLINNQLSHSQPIVTESLINDNNLPFESVLISHTEQTPLIDRRHQSKSHNHTKTSFDQTHINNNNNNHNNNDIRLNRHGLHLPLEIDGLHRSRSCTDGIKMPINTQEINLLNDTSIIPPITSNLQPNFSDVLSSRSTDSTTSLLSAYLSPQHPITTQLSTPIQMNNNGKNDINKSQESLFSFSSPVQKQRSFKSLIMAATTQDTATKQGNEVLFLIASWVLRSPEDFQDYLVQKELKSFFALLESLRSSFRCWTSQIKEILALQDVESPLGTEMDDVNNEDIFREYIKMQRDIVAGRLICSKEEAATLAAVQLRLEAWPEENLELAEEDELHTLNISLNDQNSPSSLTGTSGVSGLHSMTASWRDRHRRNIMKFRLTDIPCCKRVDSSIHKSKKPFLPPDFRNSNEILKLIKDKQRKLFHINDYDNPTRLKECYVRLCRNLPCYNAEIYVVKEIHGKRSKRKGNRLLCIRSDKICLLDMKTRIIYKEQRIPDLEHWITSGHHLSAGTNDLVLEFRNKTKWRLQLNTTADLRAITVYLWKIVNVEGFALFDKHIPLNISMRRYSQSHQTGRRMTIVPPTTGTNSKKNPYQTITEMYKNSPTNNQTNQNLTTSTDYIQNITRVMNNNRSTTLSGLIFNSSYIHPSDNTQPLCFSSDLEELKYLFDFPEEVAIRLTEIEHEIFLSVPPLQYLRHLTLDMSLLPTTDTSIQGKSIRILVQRFQAVGSFIQQLIVSQTSFQERKAIVASILRCAITCWYIGNFNSAMQILAGLKIEAFRPLWLSITDEIPGFKFLTDAFNSNEKTPQYCDAVSRALDIPTCKVVPFFGTFLKDLRSILSSVPSIVVLCNRNTQKPIEAVTDFQNQEHFLTRIGVGGLINTRKIELVHMVLKDIAMFHNRHRRQPLYKCCNDVNRIKLPSQSLIPDMKEKHSATVSVSATNDSTDKIPKSKYNRHQSFPCTSTAITEYDQHRMANIAIQVIGDNETSNVNSDGTNSVLPYRSALDIDEPETYYCLNVSFYQPIAQPKHNHEVSLLSMHHIIDFNNLQMLRNGTTLILYDEDTMHTCLVTVRLELDNCTLTWTKPSWDTHRSIENVNTANQVSSEAAHYSILMKRYILRDVAFVDMDEGFLQLKYVKHIRSGVLHCDLLPIIKRYKLNDISNPENCFTIVYGASISENKSLCFISPKYCSQIWYSSIDKLITQYRKHRLCSDRRIVWLKNQYLSLYHENERFQGPTPMNAVLVFGGRQWNSSSLFSYERDHPSSKKTGSVMKSWSNLGLKKRNKYEQDRKASFSTESDPTTASKWQLHNSTLALRNKSKTLDYKTKSNLVSQNVKSPRSLTHHQTNCKQRSGATNHPSTHRTTITTTNTLNNLINTKRLGNRLTSTNTNSPVQDSSSPWIINETYMDFPEFVELFKSFYFHCRRDLKDLFDKVASEINLEQDYTLKEQYKNDSLDILRHLTGLITRNIVDDITDASVRRIYDMIAISSIPCYAISTHTRGNYLITQDQFRDFLLEHQKEDKTFYEIEQIIYRHEPNRQNRLNKVLSFEGFSRFLLDKENYAFVNEHTKVNEQEMDYPLSYYFVASSHNTYLTGHQLRGESSVEMYREVLLSGCRCVELDCWDGDDGNPVIYHGRTFVSKISFKLVVEVINESAFVTSPYPVILSIENRCTLMQQARMAQIFVKVFGDKLITKYMFDTDFYEDPSLPSPNQLRYKILIKNKKINKMHSTTQLSKQKVQLSVNYRNSVYSSPDDNEEDEDSDDDELIDDYNDEQLVSGESQRSNSMTDSPMYNLKKTNPSVNVDQDGDDDLRSYQQRRYSILNSEPRQRLKSSSSIDANQVLKTNKVVYVTAKIPAIFVAKELSDIVIYTQAIKFRGLSCSTVSAGMAGNKPIRKIPKRNIQQLVAQPSTTSTSTESSRSVDQVSPCHQIVSLIENKAKKLCKNQAVDMIAHTETQLVRCYPSGFRVDSSNFNPLHLWAYGIQLAATNYQTLDSGQILNLSMFEQNSNCGFVLKPNIYWDKEHPQYGHFNPSVIEREGACFELTITIISGQYLTQNISSTTSVYIEVELLGIPIDCMSRKTKPSVKNSLNPIWQETFVFQLFFVELAFVRFHIYDAGSNHLMSQRVVPLKCLRAGYRHVRLRDITNVPLELATLFIYSKITETILIRNTEQDISTSNTPHLFRNRILRRTIDPPEVVAASRESIRPKHKTFEVKVYGKDGRDEEFRPFAVSQYTTVEELMEMIAKANDFLKVGETINDIVLTESSKTWKKKSSSSSKHTDIPPRVLEKHERVLEVIDRVGRETVILSKRKAQTQQHLSLSTLIDKNIQNWENCDRTFLVTIYNISPIQKHTTFRTPVNSTAIHVITQLMTKIRMTGMPNDYGLVEETDLNKPNTTRRIPIKRRLLADDEKIYGIQRLWTSTNSKFVLVKKAEYLETNNNKAFADKFLFRSIARQKSIDRDSHEDLHLDHQSKQRTTNNLNSNTTLNGTLINNNRATLAPTPPIPKNRHNNKRSLKTIFSTIKS</sequence>
<feature type="compositionally biased region" description="Acidic residues" evidence="5">
    <location>
        <begin position="3392"/>
        <end position="3411"/>
    </location>
</feature>
<dbReference type="SUPFAM" id="SSF49562">
    <property type="entry name" value="C2 domain (Calcium/lipid-binding domain, CaLB)"/>
    <property type="match status" value="1"/>
</dbReference>
<feature type="region of interest" description="Disordered" evidence="5">
    <location>
        <begin position="3384"/>
        <end position="3448"/>
    </location>
</feature>
<dbReference type="SMART" id="SM00149">
    <property type="entry name" value="PLCYc"/>
    <property type="match status" value="1"/>
</dbReference>
<dbReference type="InterPro" id="IPR017946">
    <property type="entry name" value="PLC-like_Pdiesterase_TIM-brl"/>
</dbReference>
<dbReference type="InterPro" id="IPR023578">
    <property type="entry name" value="Ras_GEF_dom_sf"/>
</dbReference>
<dbReference type="SUPFAM" id="SSF51695">
    <property type="entry name" value="PLC-like phosphodiesterases"/>
    <property type="match status" value="1"/>
</dbReference>
<feature type="compositionally biased region" description="Polar residues" evidence="5">
    <location>
        <begin position="3416"/>
        <end position="3442"/>
    </location>
</feature>
<dbReference type="GO" id="GO:0046488">
    <property type="term" value="P:phosphatidylinositol metabolic process"/>
    <property type="evidence" value="ECO:0007669"/>
    <property type="project" value="TreeGrafter"/>
</dbReference>
<evidence type="ECO:0000259" key="7">
    <source>
        <dbReference type="PROSITE" id="PS50008"/>
    </source>
</evidence>
<dbReference type="Pfam" id="PF00373">
    <property type="entry name" value="FERM_M"/>
    <property type="match status" value="1"/>
</dbReference>
<dbReference type="InterPro" id="IPR015359">
    <property type="entry name" value="PLC_EF-hand-like"/>
</dbReference>
<dbReference type="Gene3D" id="1.25.40.20">
    <property type="entry name" value="Ankyrin repeat-containing domain"/>
    <property type="match status" value="1"/>
</dbReference>
<feature type="domain" description="Ras-associating" evidence="9">
    <location>
        <begin position="3990"/>
        <end position="4071"/>
    </location>
</feature>
<dbReference type="Pfam" id="PF00388">
    <property type="entry name" value="PI-PLC-X"/>
    <property type="match status" value="1"/>
</dbReference>
<feature type="region of interest" description="Disordered" evidence="5">
    <location>
        <begin position="70"/>
        <end position="92"/>
    </location>
</feature>
<dbReference type="SUPFAM" id="SSF48366">
    <property type="entry name" value="Ras GEF"/>
    <property type="match status" value="1"/>
</dbReference>
<comment type="catalytic activity">
    <reaction evidence="4">
        <text>a 1,2-diacyl-sn-glycero-3-phospho-(1D-myo-inositol-4,5-bisphosphate) + H2O = 1D-myo-inositol 1,4,5-trisphosphate + a 1,2-diacyl-sn-glycerol + H(+)</text>
        <dbReference type="Rhea" id="RHEA:33179"/>
        <dbReference type="ChEBI" id="CHEBI:15377"/>
        <dbReference type="ChEBI" id="CHEBI:15378"/>
        <dbReference type="ChEBI" id="CHEBI:17815"/>
        <dbReference type="ChEBI" id="CHEBI:58456"/>
        <dbReference type="ChEBI" id="CHEBI:203600"/>
        <dbReference type="EC" id="3.1.4.11"/>
    </reaction>
</comment>
<dbReference type="InterPro" id="IPR000909">
    <property type="entry name" value="PLipase_C_PInositol-sp_X_dom"/>
</dbReference>
<dbReference type="PROSITE" id="PS50088">
    <property type="entry name" value="ANK_REPEAT"/>
    <property type="match status" value="1"/>
</dbReference>
<feature type="region of interest" description="Disordered" evidence="5">
    <location>
        <begin position="1187"/>
        <end position="1209"/>
    </location>
</feature>
<dbReference type="OrthoDB" id="269822at2759"/>
<keyword evidence="3" id="KW-0344">Guanine-nucleotide releasing factor</keyword>
<dbReference type="Pfam" id="PF00387">
    <property type="entry name" value="PI-PLC-Y"/>
    <property type="match status" value="1"/>
</dbReference>
<feature type="region of interest" description="Disordered" evidence="5">
    <location>
        <begin position="834"/>
        <end position="864"/>
    </location>
</feature>
<name>A0A813MZB9_9BILA</name>
<dbReference type="Gene3D" id="2.60.40.150">
    <property type="entry name" value="C2 domain"/>
    <property type="match status" value="1"/>
</dbReference>
<feature type="compositionally biased region" description="Low complexity" evidence="5">
    <location>
        <begin position="537"/>
        <end position="546"/>
    </location>
</feature>
<feature type="compositionally biased region" description="Low complexity" evidence="5">
    <location>
        <begin position="1196"/>
        <end position="1209"/>
    </location>
</feature>
<dbReference type="InterPro" id="IPR036770">
    <property type="entry name" value="Ankyrin_rpt-contain_sf"/>
</dbReference>
<reference evidence="10" key="1">
    <citation type="submission" date="2021-02" db="EMBL/GenBank/DDBJ databases">
        <authorList>
            <person name="Nowell W R."/>
        </authorList>
    </citation>
    <scope>NUCLEOTIDE SEQUENCE</scope>
</reference>
<evidence type="ECO:0000256" key="1">
    <source>
        <dbReference type="ARBA" id="ARBA00023224"/>
    </source>
</evidence>
<dbReference type="PROSITE" id="PS50200">
    <property type="entry name" value="RA"/>
    <property type="match status" value="1"/>
</dbReference>
<accession>A0A813MZB9</accession>
<dbReference type="PANTHER" id="PTHR10336">
    <property type="entry name" value="PHOSPHOINOSITIDE-SPECIFIC PHOSPHOLIPASE C FAMILY PROTEIN"/>
    <property type="match status" value="1"/>
</dbReference>
<dbReference type="Pfam" id="PF00168">
    <property type="entry name" value="C2"/>
    <property type="match status" value="1"/>
</dbReference>
<feature type="region of interest" description="Disordered" evidence="5">
    <location>
        <begin position="527"/>
        <end position="580"/>
    </location>
</feature>
<dbReference type="InterPro" id="IPR000159">
    <property type="entry name" value="RA_dom"/>
</dbReference>
<dbReference type="GO" id="GO:0051209">
    <property type="term" value="P:release of sequestered calcium ion into cytosol"/>
    <property type="evidence" value="ECO:0007669"/>
    <property type="project" value="TreeGrafter"/>
</dbReference>
<dbReference type="Gene3D" id="3.20.20.190">
    <property type="entry name" value="Phosphatidylinositol (PI) phosphodiesterase"/>
    <property type="match status" value="1"/>
</dbReference>
<feature type="compositionally biased region" description="Polar residues" evidence="5">
    <location>
        <begin position="1302"/>
        <end position="1311"/>
    </location>
</feature>
<feature type="region of interest" description="Disordered" evidence="5">
    <location>
        <begin position="1532"/>
        <end position="1606"/>
    </location>
</feature>
<keyword evidence="4" id="KW-0443">Lipid metabolism</keyword>
<evidence type="ECO:0000256" key="2">
    <source>
        <dbReference type="PROSITE-ProRule" id="PRU00023"/>
    </source>
</evidence>
<keyword evidence="4" id="KW-0442">Lipid degradation</keyword>
<feature type="compositionally biased region" description="Polar residues" evidence="5">
    <location>
        <begin position="2974"/>
        <end position="3002"/>
    </location>
</feature>